<keyword evidence="5" id="KW-0156">Chromatin regulator</keyword>
<protein>
    <recommendedName>
        <fullName evidence="14">Bifunctional lysine-specific demethylase and histidyl-hydroxylase</fullName>
        <ecNumber evidence="14">1.14.11.27</ecNumber>
    </recommendedName>
</protein>
<keyword evidence="11 14" id="KW-0539">Nucleus</keyword>
<dbReference type="GO" id="GO:0008168">
    <property type="term" value="F:methyltransferase activity"/>
    <property type="evidence" value="ECO:0007669"/>
    <property type="project" value="UniProtKB-KW"/>
</dbReference>
<name>A0A4C1YD12_EUMVA</name>
<evidence type="ECO:0000256" key="12">
    <source>
        <dbReference type="ARBA" id="ARBA00025670"/>
    </source>
</evidence>
<dbReference type="FunFam" id="2.60.120.650:FF:000013">
    <property type="entry name" value="Ribosomal oxygenase 1"/>
    <property type="match status" value="1"/>
</dbReference>
<comment type="caution">
    <text evidence="17">The sequence shown here is derived from an EMBL/GenBank/DDBJ whole genome shotgun (WGS) entry which is preliminary data.</text>
</comment>
<dbReference type="STRING" id="151549.A0A4C1YD12"/>
<evidence type="ECO:0000259" key="16">
    <source>
        <dbReference type="PROSITE" id="PS51184"/>
    </source>
</evidence>
<dbReference type="OrthoDB" id="425950at2759"/>
<evidence type="ECO:0000256" key="10">
    <source>
        <dbReference type="ARBA" id="ARBA00023163"/>
    </source>
</evidence>
<keyword evidence="17" id="KW-0489">Methyltransferase</keyword>
<dbReference type="FunFam" id="3.90.930.40:FF:000001">
    <property type="entry name" value="ribosomal oxygenase 1 isoform X1"/>
    <property type="match status" value="1"/>
</dbReference>
<gene>
    <name evidence="17" type="ORF">EVAR_55125_1</name>
</gene>
<keyword evidence="3" id="KW-0678">Repressor</keyword>
<evidence type="ECO:0000256" key="3">
    <source>
        <dbReference type="ARBA" id="ARBA00022491"/>
    </source>
</evidence>
<evidence type="ECO:0000256" key="5">
    <source>
        <dbReference type="ARBA" id="ARBA00022853"/>
    </source>
</evidence>
<dbReference type="PROSITE" id="PS51184">
    <property type="entry name" value="JMJC"/>
    <property type="match status" value="1"/>
</dbReference>
<dbReference type="SUPFAM" id="SSF51197">
    <property type="entry name" value="Clavaminate synthase-like"/>
    <property type="match status" value="1"/>
</dbReference>
<evidence type="ECO:0000256" key="15">
    <source>
        <dbReference type="SAM" id="MobiDB-lite"/>
    </source>
</evidence>
<dbReference type="GO" id="GO:0140680">
    <property type="term" value="F:histone H3K36me/H3K36me2 demethylase activity"/>
    <property type="evidence" value="ECO:0007669"/>
    <property type="project" value="UniProtKB-EC"/>
</dbReference>
<evidence type="ECO:0000313" key="18">
    <source>
        <dbReference type="Proteomes" id="UP000299102"/>
    </source>
</evidence>
<evidence type="ECO:0000256" key="9">
    <source>
        <dbReference type="ARBA" id="ARBA00023015"/>
    </source>
</evidence>
<comment type="function">
    <text evidence="12">Oxygenase that can act as both a histone lysine demethylase and a ribosomal histidine hydroxylase. Specifically demethylates 'Lys-4' (H3K4me) and 'Lys-36' (H3K36me) of histone H3, thereby playing a central role in histone code.</text>
</comment>
<keyword evidence="17" id="KW-0808">Transferase</keyword>
<dbReference type="Gene3D" id="2.60.120.650">
    <property type="entry name" value="Cupin"/>
    <property type="match status" value="1"/>
</dbReference>
<dbReference type="Pfam" id="PF21233">
    <property type="entry name" value="WHD_RIOX1"/>
    <property type="match status" value="1"/>
</dbReference>
<feature type="compositionally biased region" description="Basic residues" evidence="15">
    <location>
        <begin position="77"/>
        <end position="88"/>
    </location>
</feature>
<evidence type="ECO:0000256" key="14">
    <source>
        <dbReference type="RuleBase" id="RU366061"/>
    </source>
</evidence>
<comment type="similarity">
    <text evidence="2">Belongs to the ROX family. NO66 subfamily.</text>
</comment>
<organism evidence="17 18">
    <name type="scientific">Eumeta variegata</name>
    <name type="common">Bagworm moth</name>
    <name type="synonym">Eumeta japonica</name>
    <dbReference type="NCBI Taxonomy" id="151549"/>
    <lineage>
        <taxon>Eukaryota</taxon>
        <taxon>Metazoa</taxon>
        <taxon>Ecdysozoa</taxon>
        <taxon>Arthropoda</taxon>
        <taxon>Hexapoda</taxon>
        <taxon>Insecta</taxon>
        <taxon>Pterygota</taxon>
        <taxon>Neoptera</taxon>
        <taxon>Endopterygota</taxon>
        <taxon>Lepidoptera</taxon>
        <taxon>Glossata</taxon>
        <taxon>Ditrysia</taxon>
        <taxon>Tineoidea</taxon>
        <taxon>Psychidae</taxon>
        <taxon>Oiketicinae</taxon>
        <taxon>Eumeta</taxon>
    </lineage>
</organism>
<dbReference type="EMBL" id="BGZK01001142">
    <property type="protein sequence ID" value="GBP72357.1"/>
    <property type="molecule type" value="Genomic_DNA"/>
</dbReference>
<comment type="catalytic activity">
    <reaction evidence="13 14">
        <text>N(6),N(6)-dimethyl-L-lysyl(36)-[histone H3] + 2 2-oxoglutarate + 2 O2 = L-lysyl(36)-[histone H3] + 2 formaldehyde + 2 succinate + 2 CO2</text>
        <dbReference type="Rhea" id="RHEA:42032"/>
        <dbReference type="Rhea" id="RHEA-COMP:9785"/>
        <dbReference type="Rhea" id="RHEA-COMP:9787"/>
        <dbReference type="ChEBI" id="CHEBI:15379"/>
        <dbReference type="ChEBI" id="CHEBI:16526"/>
        <dbReference type="ChEBI" id="CHEBI:16810"/>
        <dbReference type="ChEBI" id="CHEBI:16842"/>
        <dbReference type="ChEBI" id="CHEBI:29969"/>
        <dbReference type="ChEBI" id="CHEBI:30031"/>
        <dbReference type="ChEBI" id="CHEBI:61976"/>
        <dbReference type="EC" id="1.14.11.27"/>
    </reaction>
</comment>
<dbReference type="InterPro" id="IPR003347">
    <property type="entry name" value="JmjC_dom"/>
</dbReference>
<comment type="subcellular location">
    <subcellularLocation>
        <location evidence="1 14">Nucleus</location>
    </subcellularLocation>
</comment>
<sequence length="589" mass="67947">MDLASVSAFTMYKVSKRQKSKDRNKKKTKNSTHQGSLFKGNIENVEEKVEKQISKKLKHSDRKNKHLKTKNKDVKIKRNRVHSAKKKDLRNEQDLSEKSAFVLESSLLSNRVPIHASNSSQNIETSSNVSEESFNFTPITTDSRERGLKAFEWLIAPYNSTMFFNKIWEKKPLHISRKTPSYYKDLISTPIIDVMLRKENILFTKNIDVTSYVNGIRETHNPVGRALPHVVWDYYLNSCSIRLLNPQTYIPKLHLLNSTLQELFNSFVGANAYLTPADSQGFAPHYDDIEAFVIQVEGKKHWRIYSPRSKNEILPRVSSQNFTQDEIGEPILEVTLEPGDLLYFPRGFIHQAVTVPQEHSLHLTISMYQKHSWADMFEKMIPLALQAAINNNVELRKGLPFDIYDNFGLVNSDSNTPRREETTKIIKSLFDNIKDYLPIDAAVDEMNKKYQHEALPPVLNDAEKAVTVYGDCDVMNKNGIVTQRVEIGPDTRIRLLRKNILRMVMEEDGIKLYYHTDNSLEYQGMELQYLEINEDLAPAIETLIELYPEYVSVENLNIDDEAGKVQVAKDLWERGLVMTEYPLENIDDD</sequence>
<dbReference type="GO" id="GO:0032259">
    <property type="term" value="P:methylation"/>
    <property type="evidence" value="ECO:0007669"/>
    <property type="project" value="UniProtKB-KW"/>
</dbReference>
<evidence type="ECO:0000313" key="17">
    <source>
        <dbReference type="EMBL" id="GBP72357.1"/>
    </source>
</evidence>
<accession>A0A4C1YD12</accession>
<keyword evidence="9 14" id="KW-0805">Transcription regulation</keyword>
<dbReference type="InterPro" id="IPR049043">
    <property type="entry name" value="WHD_RIOX1"/>
</dbReference>
<dbReference type="Proteomes" id="UP000299102">
    <property type="component" value="Unassembled WGS sequence"/>
</dbReference>
<evidence type="ECO:0000256" key="7">
    <source>
        <dbReference type="ARBA" id="ARBA00023002"/>
    </source>
</evidence>
<evidence type="ECO:0000256" key="13">
    <source>
        <dbReference type="ARBA" id="ARBA00047915"/>
    </source>
</evidence>
<dbReference type="GO" id="GO:0005506">
    <property type="term" value="F:iron ion binding"/>
    <property type="evidence" value="ECO:0007669"/>
    <property type="project" value="UniProtKB-UniRule"/>
</dbReference>
<comment type="cofactor">
    <cofactor evidence="14">
        <name>Fe(2+)</name>
        <dbReference type="ChEBI" id="CHEBI:29033"/>
    </cofactor>
    <text evidence="14">Binds 1 Fe(2+) ion per subunit.</text>
</comment>
<feature type="compositionally biased region" description="Basic residues" evidence="15">
    <location>
        <begin position="14"/>
        <end position="30"/>
    </location>
</feature>
<evidence type="ECO:0000256" key="11">
    <source>
        <dbReference type="ARBA" id="ARBA00023242"/>
    </source>
</evidence>
<dbReference type="Gene3D" id="1.10.10.1500">
    <property type="entry name" value="JmjC domain-containing ribosomal oxygenase (ROX), dimer domain"/>
    <property type="match status" value="1"/>
</dbReference>
<evidence type="ECO:0000256" key="2">
    <source>
        <dbReference type="ARBA" id="ARBA00010309"/>
    </source>
</evidence>
<keyword evidence="4 14" id="KW-0479">Metal-binding</keyword>
<dbReference type="EC" id="1.14.11.27" evidence="14"/>
<dbReference type="InterPro" id="IPR039994">
    <property type="entry name" value="NO66-like"/>
</dbReference>
<dbReference type="Pfam" id="PF08007">
    <property type="entry name" value="JmjC_2"/>
    <property type="match status" value="1"/>
</dbReference>
<keyword evidence="6 14" id="KW-0223">Dioxygenase</keyword>
<dbReference type="AlphaFoldDB" id="A0A4C1YD12"/>
<evidence type="ECO:0000256" key="4">
    <source>
        <dbReference type="ARBA" id="ARBA00022723"/>
    </source>
</evidence>
<feature type="region of interest" description="Disordered" evidence="15">
    <location>
        <begin position="14"/>
        <end position="92"/>
    </location>
</feature>
<feature type="domain" description="JmjC" evidence="16">
    <location>
        <begin position="239"/>
        <end position="384"/>
    </location>
</feature>
<dbReference type="GO" id="GO:0005730">
    <property type="term" value="C:nucleolus"/>
    <property type="evidence" value="ECO:0007669"/>
    <property type="project" value="TreeGrafter"/>
</dbReference>
<reference evidence="17 18" key="1">
    <citation type="journal article" date="2019" name="Commun. Biol.">
        <title>The bagworm genome reveals a unique fibroin gene that provides high tensile strength.</title>
        <authorList>
            <person name="Kono N."/>
            <person name="Nakamura H."/>
            <person name="Ohtoshi R."/>
            <person name="Tomita M."/>
            <person name="Numata K."/>
            <person name="Arakawa K."/>
        </authorList>
    </citation>
    <scope>NUCLEOTIDE SEQUENCE [LARGE SCALE GENOMIC DNA]</scope>
</reference>
<dbReference type="PANTHER" id="PTHR13096:SF8">
    <property type="entry name" value="RIBOSOMAL OXYGENASE 1"/>
    <property type="match status" value="1"/>
</dbReference>
<evidence type="ECO:0000256" key="8">
    <source>
        <dbReference type="ARBA" id="ARBA00023004"/>
    </source>
</evidence>
<keyword evidence="18" id="KW-1185">Reference proteome</keyword>
<keyword evidence="8 14" id="KW-0408">Iron</keyword>
<feature type="compositionally biased region" description="Basic residues" evidence="15">
    <location>
        <begin position="54"/>
        <end position="69"/>
    </location>
</feature>
<dbReference type="GO" id="GO:0045471">
    <property type="term" value="P:response to ethanol"/>
    <property type="evidence" value="ECO:0007669"/>
    <property type="project" value="UniProtKB-ARBA"/>
</dbReference>
<evidence type="ECO:0000256" key="6">
    <source>
        <dbReference type="ARBA" id="ARBA00022964"/>
    </source>
</evidence>
<dbReference type="FunFam" id="1.10.10.1500:FF:000001">
    <property type="entry name" value="ribosomal oxygenase 1 isoform X1"/>
    <property type="match status" value="1"/>
</dbReference>
<dbReference type="PANTHER" id="PTHR13096">
    <property type="entry name" value="MINA53 MYC INDUCED NUCLEAR ANTIGEN"/>
    <property type="match status" value="1"/>
</dbReference>
<dbReference type="GO" id="GO:0032453">
    <property type="term" value="F:histone H3K4 demethylase activity"/>
    <property type="evidence" value="ECO:0007669"/>
    <property type="project" value="TreeGrafter"/>
</dbReference>
<keyword evidence="7 14" id="KW-0560">Oxidoreductase</keyword>
<proteinExistence type="inferred from homology"/>
<evidence type="ECO:0000256" key="1">
    <source>
        <dbReference type="ARBA" id="ARBA00004123"/>
    </source>
</evidence>
<keyword evidence="10 14" id="KW-0804">Transcription</keyword>
<dbReference type="Gene3D" id="3.90.930.40">
    <property type="match status" value="1"/>
</dbReference>